<gene>
    <name evidence="1" type="ORF">L1987_07077</name>
</gene>
<dbReference type="EMBL" id="CM042019">
    <property type="protein sequence ID" value="KAI3825586.1"/>
    <property type="molecule type" value="Genomic_DNA"/>
</dbReference>
<reference evidence="2" key="1">
    <citation type="journal article" date="2022" name="Mol. Ecol. Resour.">
        <title>The genomes of chicory, endive, great burdock and yacon provide insights into Asteraceae palaeo-polyploidization history and plant inulin production.</title>
        <authorList>
            <person name="Fan W."/>
            <person name="Wang S."/>
            <person name="Wang H."/>
            <person name="Wang A."/>
            <person name="Jiang F."/>
            <person name="Liu H."/>
            <person name="Zhao H."/>
            <person name="Xu D."/>
            <person name="Zhang Y."/>
        </authorList>
    </citation>
    <scope>NUCLEOTIDE SEQUENCE [LARGE SCALE GENOMIC DNA]</scope>
    <source>
        <strain evidence="2">cv. Yunnan</strain>
    </source>
</reference>
<protein>
    <submittedName>
        <fullName evidence="1">Uncharacterized protein</fullName>
    </submittedName>
</protein>
<dbReference type="Proteomes" id="UP001056120">
    <property type="component" value="Linkage Group LG02"/>
</dbReference>
<evidence type="ECO:0000313" key="2">
    <source>
        <dbReference type="Proteomes" id="UP001056120"/>
    </source>
</evidence>
<accession>A0ACB9JZU3</accession>
<comment type="caution">
    <text evidence="1">The sequence shown here is derived from an EMBL/GenBank/DDBJ whole genome shotgun (WGS) entry which is preliminary data.</text>
</comment>
<name>A0ACB9JZU3_9ASTR</name>
<keyword evidence="2" id="KW-1185">Reference proteome</keyword>
<proteinExistence type="predicted"/>
<sequence>MTDSVFRRFIHSSQETVFSGAKGVETVSLESEDDDDDAVMNEFLSRFVWIMRGKLTEVYTDADKKEIDAMLHVIVGKVVSEMEEDRLEHFIDSGSQEFSEDLWTTVREVSSVVLEDMKKAKKKEKMRSFLQSEEVKEMTRFAGEIGIRGDMLRELRFKWAREKLEDSEFYESLDRMRKDPMELEVESQSHGNDEDDDQEVSLPKRSGKIMYNIYGLDLSKPKWAEVAEQIHEAGGSIWPQDPKPISGKCKVVTERIVSLQVDDDPSPLIAEWIELLQPTRIDWVALLDRLKERNVQMYFKVAELVLDEETFQTNVRDYSQLVDEHSKHNQLDDAERIVQKMNEKGLTPDIWTNATMVHMYSKAGNLNRAKQAFESLKSQGFQPDHKVYSSMVMAFVNAGDLNSADSLRKHMELKKFKPSEDLYLALLRSFALNADPTGADRISTQMEFHGYQLGLEPYTYLIEANSRSGNPYQARKYFDDIIKHGYKPDDKCIALMIAAYANKNLLDNGLQLLLQFEKDGTELGLATYSALIDWLSKLQLVDEAEDLLEKFTEKGVSPSLDVHISLCDMYAHAREEKKTLQALGVLEANKDKLKLADFERVINALIAGGFRQDAERMHNLMKAQGFTTSNQLSISLKASQTFSRGHL</sequence>
<reference evidence="1 2" key="2">
    <citation type="journal article" date="2022" name="Mol. Ecol. Resour.">
        <title>The genomes of chicory, endive, great burdock and yacon provide insights into Asteraceae paleo-polyploidization history and plant inulin production.</title>
        <authorList>
            <person name="Fan W."/>
            <person name="Wang S."/>
            <person name="Wang H."/>
            <person name="Wang A."/>
            <person name="Jiang F."/>
            <person name="Liu H."/>
            <person name="Zhao H."/>
            <person name="Xu D."/>
            <person name="Zhang Y."/>
        </authorList>
    </citation>
    <scope>NUCLEOTIDE SEQUENCE [LARGE SCALE GENOMIC DNA]</scope>
    <source>
        <strain evidence="2">cv. Yunnan</strain>
        <tissue evidence="1">Leaves</tissue>
    </source>
</reference>
<organism evidence="1 2">
    <name type="scientific">Smallanthus sonchifolius</name>
    <dbReference type="NCBI Taxonomy" id="185202"/>
    <lineage>
        <taxon>Eukaryota</taxon>
        <taxon>Viridiplantae</taxon>
        <taxon>Streptophyta</taxon>
        <taxon>Embryophyta</taxon>
        <taxon>Tracheophyta</taxon>
        <taxon>Spermatophyta</taxon>
        <taxon>Magnoliopsida</taxon>
        <taxon>eudicotyledons</taxon>
        <taxon>Gunneridae</taxon>
        <taxon>Pentapetalae</taxon>
        <taxon>asterids</taxon>
        <taxon>campanulids</taxon>
        <taxon>Asterales</taxon>
        <taxon>Asteraceae</taxon>
        <taxon>Asteroideae</taxon>
        <taxon>Heliantheae alliance</taxon>
        <taxon>Millerieae</taxon>
        <taxon>Smallanthus</taxon>
    </lineage>
</organism>
<evidence type="ECO:0000313" key="1">
    <source>
        <dbReference type="EMBL" id="KAI3825586.1"/>
    </source>
</evidence>